<dbReference type="EMBL" id="MT144000">
    <property type="protein sequence ID" value="QJA45956.1"/>
    <property type="molecule type" value="Genomic_DNA"/>
</dbReference>
<reference evidence="1" key="1">
    <citation type="submission" date="2020-03" db="EMBL/GenBank/DDBJ databases">
        <title>The deep terrestrial virosphere.</title>
        <authorList>
            <person name="Holmfeldt K."/>
            <person name="Nilsson E."/>
            <person name="Simone D."/>
            <person name="Lopez-Fernandez M."/>
            <person name="Wu X."/>
            <person name="de Brujin I."/>
            <person name="Lundin D."/>
            <person name="Andersson A."/>
            <person name="Bertilsson S."/>
            <person name="Dopson M."/>
        </authorList>
    </citation>
    <scope>NUCLEOTIDE SEQUENCE</scope>
    <source>
        <strain evidence="1">TM448A00289</strain>
        <strain evidence="2">TM448B00173</strain>
    </source>
</reference>
<protein>
    <submittedName>
        <fullName evidence="1">Uncharacterized protein</fullName>
    </submittedName>
</protein>
<organism evidence="1">
    <name type="scientific">viral metagenome</name>
    <dbReference type="NCBI Taxonomy" id="1070528"/>
    <lineage>
        <taxon>unclassified sequences</taxon>
        <taxon>metagenomes</taxon>
        <taxon>organismal metagenomes</taxon>
    </lineage>
</organism>
<name>A0A6H1ZDG2_9ZZZZ</name>
<accession>A0A6H1ZDG2</accession>
<dbReference type="AlphaFoldDB" id="A0A6H1ZDG2"/>
<proteinExistence type="predicted"/>
<dbReference type="EMBL" id="MT144595">
    <property type="protein sequence ID" value="QJH94070.1"/>
    <property type="molecule type" value="Genomic_DNA"/>
</dbReference>
<evidence type="ECO:0000313" key="2">
    <source>
        <dbReference type="EMBL" id="QJH94070.1"/>
    </source>
</evidence>
<gene>
    <name evidence="1" type="ORF">TM448A00289_0023</name>
    <name evidence="2" type="ORF">TM448B00173_0040</name>
</gene>
<sequence>MTPYEQQRNRLIPHATRHADEAVGRKPWRNRVKWAKQWNRIYLAEMDRLVKFTRLDEGGENHGRM</sequence>
<evidence type="ECO:0000313" key="1">
    <source>
        <dbReference type="EMBL" id="QJA45956.1"/>
    </source>
</evidence>